<comment type="caution">
    <text evidence="2">The sequence shown here is derived from an EMBL/GenBank/DDBJ whole genome shotgun (WGS) entry which is preliminary data.</text>
</comment>
<dbReference type="EMBL" id="SWJQ01000144">
    <property type="protein sequence ID" value="TRZ20610.1"/>
    <property type="molecule type" value="Genomic_DNA"/>
</dbReference>
<evidence type="ECO:0000256" key="1">
    <source>
        <dbReference type="SAM" id="MobiDB-lite"/>
    </source>
</evidence>
<dbReference type="Proteomes" id="UP000796761">
    <property type="component" value="Unassembled WGS sequence"/>
</dbReference>
<protein>
    <submittedName>
        <fullName evidence="2">Uncharacterized protein</fullName>
    </submittedName>
</protein>
<dbReference type="AlphaFoldDB" id="A0A8K1GKI2"/>
<feature type="region of interest" description="Disordered" evidence="1">
    <location>
        <begin position="80"/>
        <end position="99"/>
    </location>
</feature>
<name>A0A8K1GKI2_9PASS</name>
<proteinExistence type="predicted"/>
<keyword evidence="3" id="KW-1185">Reference proteome</keyword>
<evidence type="ECO:0000313" key="2">
    <source>
        <dbReference type="EMBL" id="TRZ20610.1"/>
    </source>
</evidence>
<organism evidence="2 3">
    <name type="scientific">Zosterops borbonicus</name>
    <dbReference type="NCBI Taxonomy" id="364589"/>
    <lineage>
        <taxon>Eukaryota</taxon>
        <taxon>Metazoa</taxon>
        <taxon>Chordata</taxon>
        <taxon>Craniata</taxon>
        <taxon>Vertebrata</taxon>
        <taxon>Euteleostomi</taxon>
        <taxon>Archelosauria</taxon>
        <taxon>Archosauria</taxon>
        <taxon>Dinosauria</taxon>
        <taxon>Saurischia</taxon>
        <taxon>Theropoda</taxon>
        <taxon>Coelurosauria</taxon>
        <taxon>Aves</taxon>
        <taxon>Neognathae</taxon>
        <taxon>Neoaves</taxon>
        <taxon>Telluraves</taxon>
        <taxon>Australaves</taxon>
        <taxon>Passeriformes</taxon>
        <taxon>Sylvioidea</taxon>
        <taxon>Zosteropidae</taxon>
        <taxon>Zosterops</taxon>
    </lineage>
</organism>
<reference evidence="2" key="1">
    <citation type="submission" date="2019-04" db="EMBL/GenBank/DDBJ databases">
        <title>Genome assembly of Zosterops borbonicus 15179.</title>
        <authorList>
            <person name="Leroy T."/>
            <person name="Anselmetti Y."/>
            <person name="Tilak M.-K."/>
            <person name="Nabholz B."/>
        </authorList>
    </citation>
    <scope>NUCLEOTIDE SEQUENCE</scope>
    <source>
        <strain evidence="2">HGM_15179</strain>
        <tissue evidence="2">Muscle</tissue>
    </source>
</reference>
<sequence length="99" mass="11404">METELEVHLSSLRLVNEKLDKVLLVKSDTFQLALWVSRQLVPSEILALRTEILRTGLWKKLIRTWQDQLLPGTAFTPVDEEEAQDDGYGSNHITDCRIK</sequence>
<accession>A0A8K1GKI2</accession>
<gene>
    <name evidence="2" type="ORF">HGM15179_006507</name>
</gene>
<evidence type="ECO:0000313" key="3">
    <source>
        <dbReference type="Proteomes" id="UP000796761"/>
    </source>
</evidence>